<keyword evidence="3" id="KW-0964">Secreted</keyword>
<dbReference type="GO" id="GO:0016671">
    <property type="term" value="F:oxidoreductase activity, acting on a sulfur group of donors, disulfide as acceptor"/>
    <property type="evidence" value="ECO:0007669"/>
    <property type="project" value="InterPro"/>
</dbReference>
<dbReference type="PANTHER" id="PTHR13234:SF8">
    <property type="entry name" value="GAMMA-INTERFERON-INDUCIBLE LYSOSOMAL THIOL REDUCTASE"/>
    <property type="match status" value="1"/>
</dbReference>
<dbReference type="Pfam" id="PF03227">
    <property type="entry name" value="GILT"/>
    <property type="match status" value="1"/>
</dbReference>
<keyword evidence="5" id="KW-0325">Glycoprotein</keyword>
<dbReference type="EMBL" id="BAABME010038278">
    <property type="protein sequence ID" value="GAA0166133.1"/>
    <property type="molecule type" value="Genomic_DNA"/>
</dbReference>
<comment type="caution">
    <text evidence="6">The sequence shown here is derived from an EMBL/GenBank/DDBJ whole genome shotgun (WGS) entry which is preliminary data.</text>
</comment>
<evidence type="ECO:0000256" key="5">
    <source>
        <dbReference type="ARBA" id="ARBA00023180"/>
    </source>
</evidence>
<keyword evidence="4" id="KW-0732">Signal</keyword>
<organism evidence="6 7">
    <name type="scientific">Lithospermum erythrorhizon</name>
    <name type="common">Purple gromwell</name>
    <name type="synonym">Lithospermum officinale var. erythrorhizon</name>
    <dbReference type="NCBI Taxonomy" id="34254"/>
    <lineage>
        <taxon>Eukaryota</taxon>
        <taxon>Viridiplantae</taxon>
        <taxon>Streptophyta</taxon>
        <taxon>Embryophyta</taxon>
        <taxon>Tracheophyta</taxon>
        <taxon>Spermatophyta</taxon>
        <taxon>Magnoliopsida</taxon>
        <taxon>eudicotyledons</taxon>
        <taxon>Gunneridae</taxon>
        <taxon>Pentapetalae</taxon>
        <taxon>asterids</taxon>
        <taxon>lamiids</taxon>
        <taxon>Boraginales</taxon>
        <taxon>Boraginaceae</taxon>
        <taxon>Boraginoideae</taxon>
        <taxon>Lithospermeae</taxon>
        <taxon>Lithospermum</taxon>
    </lineage>
</organism>
<gene>
    <name evidence="6" type="ORF">LIER_43747</name>
</gene>
<evidence type="ECO:0000256" key="3">
    <source>
        <dbReference type="ARBA" id="ARBA00022525"/>
    </source>
</evidence>
<proteinExistence type="inferred from homology"/>
<keyword evidence="7" id="KW-1185">Reference proteome</keyword>
<comment type="subcellular location">
    <subcellularLocation>
        <location evidence="1">Secreted</location>
    </subcellularLocation>
</comment>
<evidence type="ECO:0000313" key="7">
    <source>
        <dbReference type="Proteomes" id="UP001454036"/>
    </source>
</evidence>
<comment type="similarity">
    <text evidence="2">Belongs to the GILT family.</text>
</comment>
<evidence type="ECO:0000256" key="1">
    <source>
        <dbReference type="ARBA" id="ARBA00004613"/>
    </source>
</evidence>
<dbReference type="InterPro" id="IPR004911">
    <property type="entry name" value="Interferon-induced_GILT"/>
</dbReference>
<protein>
    <submittedName>
        <fullName evidence="6">Reductase</fullName>
    </submittedName>
</protein>
<reference evidence="6 7" key="1">
    <citation type="submission" date="2024-01" db="EMBL/GenBank/DDBJ databases">
        <title>The complete chloroplast genome sequence of Lithospermum erythrorhizon: insights into the phylogenetic relationship among Boraginaceae species and the maternal lineages of purple gromwells.</title>
        <authorList>
            <person name="Okada T."/>
            <person name="Watanabe K."/>
        </authorList>
    </citation>
    <scope>NUCLEOTIDE SEQUENCE [LARGE SCALE GENOMIC DNA]</scope>
</reference>
<accession>A0AAV3QR52</accession>
<evidence type="ECO:0000256" key="4">
    <source>
        <dbReference type="ARBA" id="ARBA00022729"/>
    </source>
</evidence>
<dbReference type="AlphaFoldDB" id="A0AAV3QR52"/>
<sequence>MGWSRQLVNAKLQTNNTFKCRHGEYECLLNTVEACAIDAWPDVNEHFPFTYCVENFVYQGKYLQWETCFKTLGLDDKPITDCVESEKGLQLDLKYAAETTALQPPHTYVPWVVVDGQPLYEVETLQRTHVQAVQE</sequence>
<dbReference type="PANTHER" id="PTHR13234">
    <property type="entry name" value="GAMMA-INTERFERON INDUCIBLE LYSOSOMAL THIOL REDUCTASE GILT"/>
    <property type="match status" value="1"/>
</dbReference>
<dbReference type="GO" id="GO:0005576">
    <property type="term" value="C:extracellular region"/>
    <property type="evidence" value="ECO:0007669"/>
    <property type="project" value="UniProtKB-SubCell"/>
</dbReference>
<evidence type="ECO:0000313" key="6">
    <source>
        <dbReference type="EMBL" id="GAA0166133.1"/>
    </source>
</evidence>
<name>A0AAV3QR52_LITER</name>
<dbReference type="Proteomes" id="UP001454036">
    <property type="component" value="Unassembled WGS sequence"/>
</dbReference>
<evidence type="ECO:0000256" key="2">
    <source>
        <dbReference type="ARBA" id="ARBA00005679"/>
    </source>
</evidence>